<gene>
    <name evidence="7" type="ORF">PU560_04050</name>
</gene>
<dbReference type="PROSITE" id="PS00933">
    <property type="entry name" value="FGGY_KINASES_1"/>
    <property type="match status" value="1"/>
</dbReference>
<dbReference type="SUPFAM" id="SSF53067">
    <property type="entry name" value="Actin-like ATPase domain"/>
    <property type="match status" value="2"/>
</dbReference>
<dbReference type="PROSITE" id="PS00445">
    <property type="entry name" value="FGGY_KINASES_2"/>
    <property type="match status" value="1"/>
</dbReference>
<evidence type="ECO:0000256" key="3">
    <source>
        <dbReference type="ARBA" id="ARBA00022777"/>
    </source>
</evidence>
<keyword evidence="8" id="KW-1185">Reference proteome</keyword>
<dbReference type="CDD" id="cd07770">
    <property type="entry name" value="ASKHA_NBD_FGGY_GntK"/>
    <property type="match status" value="1"/>
</dbReference>
<feature type="domain" description="Carbohydrate kinase FGGY C-terminal" evidence="6">
    <location>
        <begin position="256"/>
        <end position="440"/>
    </location>
</feature>
<dbReference type="InterPro" id="IPR018485">
    <property type="entry name" value="FGGY_C"/>
</dbReference>
<feature type="non-terminal residue" evidence="7">
    <location>
        <position position="440"/>
    </location>
</feature>
<evidence type="ECO:0000313" key="7">
    <source>
        <dbReference type="EMBL" id="MDD9205641.1"/>
    </source>
</evidence>
<evidence type="ECO:0000256" key="1">
    <source>
        <dbReference type="ARBA" id="ARBA00009156"/>
    </source>
</evidence>
<comment type="similarity">
    <text evidence="1 4">Belongs to the FGGY kinase family.</text>
</comment>
<dbReference type="Gene3D" id="3.30.420.40">
    <property type="match status" value="2"/>
</dbReference>
<dbReference type="EMBL" id="JARACI010000590">
    <property type="protein sequence ID" value="MDD9205641.1"/>
    <property type="molecule type" value="Genomic_DNA"/>
</dbReference>
<keyword evidence="3 4" id="KW-0418">Kinase</keyword>
<protein>
    <submittedName>
        <fullName evidence="7">Gluconokinase</fullName>
    </submittedName>
</protein>
<dbReference type="InterPro" id="IPR043129">
    <property type="entry name" value="ATPase_NBD"/>
</dbReference>
<accession>A0ABT5TUA7</accession>
<evidence type="ECO:0000259" key="5">
    <source>
        <dbReference type="Pfam" id="PF00370"/>
    </source>
</evidence>
<reference evidence="7" key="1">
    <citation type="submission" date="2023-02" db="EMBL/GenBank/DDBJ databases">
        <title>Georgenia sp.10Sc9-8, isolated from a soil sample collected from the Taklamakan desert.</title>
        <authorList>
            <person name="Liu S."/>
        </authorList>
    </citation>
    <scope>NUCLEOTIDE SEQUENCE</scope>
    <source>
        <strain evidence="7">10Sc9-8</strain>
    </source>
</reference>
<dbReference type="InterPro" id="IPR018483">
    <property type="entry name" value="Carb_kinase_FGGY_CS"/>
</dbReference>
<dbReference type="InterPro" id="IPR018484">
    <property type="entry name" value="FGGY_N"/>
</dbReference>
<dbReference type="Pfam" id="PF00370">
    <property type="entry name" value="FGGY_N"/>
    <property type="match status" value="1"/>
</dbReference>
<keyword evidence="2 4" id="KW-0808">Transferase</keyword>
<evidence type="ECO:0000259" key="6">
    <source>
        <dbReference type="Pfam" id="PF02782"/>
    </source>
</evidence>
<evidence type="ECO:0000256" key="2">
    <source>
        <dbReference type="ARBA" id="ARBA00022679"/>
    </source>
</evidence>
<comment type="caution">
    <text evidence="7">The sequence shown here is derived from an EMBL/GenBank/DDBJ whole genome shotgun (WGS) entry which is preliminary data.</text>
</comment>
<dbReference type="PANTHER" id="PTHR43095">
    <property type="entry name" value="SUGAR KINASE"/>
    <property type="match status" value="1"/>
</dbReference>
<organism evidence="7 8">
    <name type="scientific">Georgenia halotolerans</name>
    <dbReference type="NCBI Taxonomy" id="3028317"/>
    <lineage>
        <taxon>Bacteria</taxon>
        <taxon>Bacillati</taxon>
        <taxon>Actinomycetota</taxon>
        <taxon>Actinomycetes</taxon>
        <taxon>Micrococcales</taxon>
        <taxon>Bogoriellaceae</taxon>
        <taxon>Georgenia</taxon>
    </lineage>
</organism>
<dbReference type="InterPro" id="IPR000577">
    <property type="entry name" value="Carb_kinase_FGGY"/>
</dbReference>
<proteinExistence type="inferred from homology"/>
<name>A0ABT5TUA7_9MICO</name>
<evidence type="ECO:0000313" key="8">
    <source>
        <dbReference type="Proteomes" id="UP001165561"/>
    </source>
</evidence>
<dbReference type="PIRSF" id="PIRSF000538">
    <property type="entry name" value="GlpK"/>
    <property type="match status" value="1"/>
</dbReference>
<dbReference type="InterPro" id="IPR050406">
    <property type="entry name" value="FGGY_Carb_Kinase"/>
</dbReference>
<dbReference type="Proteomes" id="UP001165561">
    <property type="component" value="Unassembled WGS sequence"/>
</dbReference>
<dbReference type="Pfam" id="PF02782">
    <property type="entry name" value="FGGY_C"/>
    <property type="match status" value="1"/>
</dbReference>
<dbReference type="PANTHER" id="PTHR43095:SF2">
    <property type="entry name" value="GLUCONOKINASE"/>
    <property type="match status" value="1"/>
</dbReference>
<sequence length="440" mass="46792">MAVLIGLDIGTTAVKAVAFDTDATTWRPSAQREYPLLEPHPRYQVQPPRELLEAVDAALAECVAACGDRPIEVVGLSSAMHGLVGLDDDLRPVTDILTWADTRAHEEAREVRAEGRGQELLKLTGTPVHPMSPLTKLRWFGRNDPELMTRVHRWIGLKDLVLLHLTDRIVTELSSASATGLLDVRARDWAPAALEIAGIGRESLPEVLATTTVLPLSADAARRSGLPAGTQINVGAADGPLGNLGTGAIEPGVAGLSLGTSGAVRVVVPEPRFDPEGRLFCYALTDDAWVLGGAISNGGLVMRWAADTFAPELSEELEPDTAVLELAARAEPGSDGLVMLPYLLGERAPLWDPDLTGAFLGIRRAHEREHFLRAALEGVCLQLGGIVDLLEQVTTIETVRVTGGVFRSPLWRHVMAASLARPLVPTADAEGTALGAAALA</sequence>
<feature type="domain" description="Carbohydrate kinase FGGY N-terminal" evidence="5">
    <location>
        <begin position="4"/>
        <end position="245"/>
    </location>
</feature>
<evidence type="ECO:0000256" key="4">
    <source>
        <dbReference type="RuleBase" id="RU003733"/>
    </source>
</evidence>